<feature type="region of interest" description="Disordered" evidence="1">
    <location>
        <begin position="60"/>
        <end position="84"/>
    </location>
</feature>
<dbReference type="EMBL" id="CAJPEX010018320">
    <property type="protein sequence ID" value="CAG0925784.1"/>
    <property type="molecule type" value="Genomic_DNA"/>
</dbReference>
<keyword evidence="4" id="KW-1185">Reference proteome</keyword>
<dbReference type="OrthoDB" id="8061556at2759"/>
<dbReference type="EMBL" id="OA900357">
    <property type="protein sequence ID" value="CAD7285632.1"/>
    <property type="molecule type" value="Genomic_DNA"/>
</dbReference>
<evidence type="ECO:0000313" key="4">
    <source>
        <dbReference type="Proteomes" id="UP000678499"/>
    </source>
</evidence>
<reference evidence="3" key="1">
    <citation type="submission" date="2020-11" db="EMBL/GenBank/DDBJ databases">
        <authorList>
            <person name="Tran Van P."/>
        </authorList>
    </citation>
    <scope>NUCLEOTIDE SEQUENCE</scope>
</reference>
<gene>
    <name evidence="3" type="ORF">NMOB1V02_LOCUS13234</name>
</gene>
<evidence type="ECO:0000256" key="2">
    <source>
        <dbReference type="SAM" id="SignalP"/>
    </source>
</evidence>
<feature type="compositionally biased region" description="Acidic residues" evidence="1">
    <location>
        <begin position="66"/>
        <end position="84"/>
    </location>
</feature>
<sequence length="84" mass="9184">MSVFFRRQKNAFGGIPLTAFLFILFALALLAYAPSGVEGAIRARRPGGIKIFESDENIHPAFDNAMSDDDDDEADDGEDSSENE</sequence>
<dbReference type="Proteomes" id="UP000678499">
    <property type="component" value="Unassembled WGS sequence"/>
</dbReference>
<organism evidence="3">
    <name type="scientific">Notodromas monacha</name>
    <dbReference type="NCBI Taxonomy" id="399045"/>
    <lineage>
        <taxon>Eukaryota</taxon>
        <taxon>Metazoa</taxon>
        <taxon>Ecdysozoa</taxon>
        <taxon>Arthropoda</taxon>
        <taxon>Crustacea</taxon>
        <taxon>Oligostraca</taxon>
        <taxon>Ostracoda</taxon>
        <taxon>Podocopa</taxon>
        <taxon>Podocopida</taxon>
        <taxon>Cypridocopina</taxon>
        <taxon>Cypridoidea</taxon>
        <taxon>Cyprididae</taxon>
        <taxon>Notodromas</taxon>
    </lineage>
</organism>
<keyword evidence="2" id="KW-0732">Signal</keyword>
<feature type="signal peptide" evidence="2">
    <location>
        <begin position="1"/>
        <end position="39"/>
    </location>
</feature>
<dbReference type="AlphaFoldDB" id="A0A7R9GKA1"/>
<protein>
    <submittedName>
        <fullName evidence="3">Uncharacterized protein</fullName>
    </submittedName>
</protein>
<evidence type="ECO:0000256" key="1">
    <source>
        <dbReference type="SAM" id="MobiDB-lite"/>
    </source>
</evidence>
<feature type="non-terminal residue" evidence="3">
    <location>
        <position position="1"/>
    </location>
</feature>
<evidence type="ECO:0000313" key="3">
    <source>
        <dbReference type="EMBL" id="CAD7285632.1"/>
    </source>
</evidence>
<feature type="chain" id="PRO_5036210842" evidence="2">
    <location>
        <begin position="40"/>
        <end position="84"/>
    </location>
</feature>
<accession>A0A7R9GKA1</accession>
<proteinExistence type="predicted"/>
<name>A0A7R9GKA1_9CRUS</name>